<comment type="caution">
    <text evidence="1">The sequence shown here is derived from an EMBL/GenBank/DDBJ whole genome shotgun (WGS) entry which is preliminary data.</text>
</comment>
<gene>
    <name evidence="1" type="ORF">R3P38DRAFT_1705842</name>
</gene>
<dbReference type="EMBL" id="JAWWNJ010000076">
    <property type="protein sequence ID" value="KAK7006296.1"/>
    <property type="molecule type" value="Genomic_DNA"/>
</dbReference>
<evidence type="ECO:0000313" key="2">
    <source>
        <dbReference type="Proteomes" id="UP001362999"/>
    </source>
</evidence>
<dbReference type="Proteomes" id="UP001362999">
    <property type="component" value="Unassembled WGS sequence"/>
</dbReference>
<dbReference type="AlphaFoldDB" id="A0AAW0ABA6"/>
<protein>
    <recommendedName>
        <fullName evidence="3">Protein kinase domain-containing protein</fullName>
    </recommendedName>
</protein>
<evidence type="ECO:0008006" key="3">
    <source>
        <dbReference type="Google" id="ProtNLM"/>
    </source>
</evidence>
<organism evidence="1 2">
    <name type="scientific">Favolaschia claudopus</name>
    <dbReference type="NCBI Taxonomy" id="2862362"/>
    <lineage>
        <taxon>Eukaryota</taxon>
        <taxon>Fungi</taxon>
        <taxon>Dikarya</taxon>
        <taxon>Basidiomycota</taxon>
        <taxon>Agaricomycotina</taxon>
        <taxon>Agaricomycetes</taxon>
        <taxon>Agaricomycetidae</taxon>
        <taxon>Agaricales</taxon>
        <taxon>Marasmiineae</taxon>
        <taxon>Mycenaceae</taxon>
        <taxon>Favolaschia</taxon>
    </lineage>
</organism>
<name>A0AAW0ABA6_9AGAR</name>
<reference evidence="1 2" key="1">
    <citation type="journal article" date="2024" name="J Genomics">
        <title>Draft genome sequencing and assembly of Favolaschia claudopus CIRM-BRFM 2984 isolated from oak limbs.</title>
        <authorList>
            <person name="Navarro D."/>
            <person name="Drula E."/>
            <person name="Chaduli D."/>
            <person name="Cazenave R."/>
            <person name="Ahrendt S."/>
            <person name="Wang J."/>
            <person name="Lipzen A."/>
            <person name="Daum C."/>
            <person name="Barry K."/>
            <person name="Grigoriev I.V."/>
            <person name="Favel A."/>
            <person name="Rosso M.N."/>
            <person name="Martin F."/>
        </authorList>
    </citation>
    <scope>NUCLEOTIDE SEQUENCE [LARGE SCALE GENOMIC DNA]</scope>
    <source>
        <strain evidence="1 2">CIRM-BRFM 2984</strain>
    </source>
</reference>
<keyword evidence="2" id="KW-1185">Reference proteome</keyword>
<proteinExistence type="predicted"/>
<evidence type="ECO:0000313" key="1">
    <source>
        <dbReference type="EMBL" id="KAK7006296.1"/>
    </source>
</evidence>
<accession>A0AAW0ABA6</accession>
<sequence>MPPRIRIPPIDRVYHPGAKFSLFEPTTIPSVPDRLFNNDVFEPYSDVNFEQSDRARIVDTPVEMCVEHDVAYDKSLPALFSIVLNEKLSVGRQKHAAQVWSAHAAGKDDKLLAVRLYDPLYYASPDMDNYTDRFALRDRLVATEHAVYTRLQHLQGETLPRFRGVFVAEVPACGKAPARYIYAIVLEYVPGQDIRQLMEAGDGEKTCLLHKAALIDAVAKIFHVIVQVGVHLDDTADRNTIIQLEPIPAAQNFCSCITCPLRNLLDIDHTLLQATGETRPALPASVASKYAPRIVLIDMEHVRLIPVAKQPPNLASCQRHVAGRWGNFPWMVDAFDELKELFPASDILENQLADLDEEPENV</sequence>